<evidence type="ECO:0000313" key="1">
    <source>
        <dbReference type="EMBL" id="GIX85929.1"/>
    </source>
</evidence>
<name>A0AAV4NMA3_CAEEX</name>
<gene>
    <name evidence="1" type="ORF">CEXT_271871</name>
</gene>
<proteinExistence type="predicted"/>
<comment type="caution">
    <text evidence="1">The sequence shown here is derived from an EMBL/GenBank/DDBJ whole genome shotgun (WGS) entry which is preliminary data.</text>
</comment>
<protein>
    <submittedName>
        <fullName evidence="1">Uncharacterized protein</fullName>
    </submittedName>
</protein>
<dbReference type="Proteomes" id="UP001054945">
    <property type="component" value="Unassembled WGS sequence"/>
</dbReference>
<dbReference type="EMBL" id="BPLR01021106">
    <property type="protein sequence ID" value="GIX85929.1"/>
    <property type="molecule type" value="Genomic_DNA"/>
</dbReference>
<keyword evidence="2" id="KW-1185">Reference proteome</keyword>
<dbReference type="AlphaFoldDB" id="A0AAV4NMA3"/>
<evidence type="ECO:0000313" key="2">
    <source>
        <dbReference type="Proteomes" id="UP001054945"/>
    </source>
</evidence>
<organism evidence="1 2">
    <name type="scientific">Caerostris extrusa</name>
    <name type="common">Bark spider</name>
    <name type="synonym">Caerostris bankana</name>
    <dbReference type="NCBI Taxonomy" id="172846"/>
    <lineage>
        <taxon>Eukaryota</taxon>
        <taxon>Metazoa</taxon>
        <taxon>Ecdysozoa</taxon>
        <taxon>Arthropoda</taxon>
        <taxon>Chelicerata</taxon>
        <taxon>Arachnida</taxon>
        <taxon>Araneae</taxon>
        <taxon>Araneomorphae</taxon>
        <taxon>Entelegynae</taxon>
        <taxon>Araneoidea</taxon>
        <taxon>Araneidae</taxon>
        <taxon>Caerostris</taxon>
    </lineage>
</organism>
<sequence>MICFLGCRGELVNRCGRMKKSKGMLSHIPRDPSCSSALYLPVDGRGSYNVPLASYLPTSLPLSPLVEKSVG</sequence>
<reference evidence="1 2" key="1">
    <citation type="submission" date="2021-06" db="EMBL/GenBank/DDBJ databases">
        <title>Caerostris extrusa draft genome.</title>
        <authorList>
            <person name="Kono N."/>
            <person name="Arakawa K."/>
        </authorList>
    </citation>
    <scope>NUCLEOTIDE SEQUENCE [LARGE SCALE GENOMIC DNA]</scope>
</reference>
<accession>A0AAV4NMA3</accession>